<keyword evidence="1" id="KW-1133">Transmembrane helix</keyword>
<evidence type="ECO:0000256" key="1">
    <source>
        <dbReference type="SAM" id="Phobius"/>
    </source>
</evidence>
<keyword evidence="2" id="KW-0732">Signal</keyword>
<feature type="transmembrane region" description="Helical" evidence="1">
    <location>
        <begin position="65"/>
        <end position="87"/>
    </location>
</feature>
<feature type="signal peptide" evidence="2">
    <location>
        <begin position="1"/>
        <end position="26"/>
    </location>
</feature>
<keyword evidence="5" id="KW-1185">Reference proteome</keyword>
<dbReference type="GO" id="GO:0016787">
    <property type="term" value="F:hydrolase activity"/>
    <property type="evidence" value="ECO:0007669"/>
    <property type="project" value="InterPro"/>
</dbReference>
<evidence type="ECO:0000313" key="4">
    <source>
        <dbReference type="EMBL" id="OLP89583.1"/>
    </source>
</evidence>
<dbReference type="AlphaFoldDB" id="A0A1Q9D336"/>
<reference evidence="4 5" key="1">
    <citation type="submission" date="2016-02" db="EMBL/GenBank/DDBJ databases">
        <title>Genome analysis of coral dinoflagellate symbionts highlights evolutionary adaptations to a symbiotic lifestyle.</title>
        <authorList>
            <person name="Aranda M."/>
            <person name="Li Y."/>
            <person name="Liew Y.J."/>
            <person name="Baumgarten S."/>
            <person name="Simakov O."/>
            <person name="Wilson M."/>
            <person name="Piel J."/>
            <person name="Ashoor H."/>
            <person name="Bougouffa S."/>
            <person name="Bajic V.B."/>
            <person name="Ryu T."/>
            <person name="Ravasi T."/>
            <person name="Bayer T."/>
            <person name="Micklem G."/>
            <person name="Kim H."/>
            <person name="Bhak J."/>
            <person name="Lajeunesse T.C."/>
            <person name="Voolstra C.R."/>
        </authorList>
    </citation>
    <scope>NUCLEOTIDE SEQUENCE [LARGE SCALE GENOMIC DNA]</scope>
    <source>
        <strain evidence="4 5">CCMP2467</strain>
    </source>
</reference>
<feature type="chain" id="PRO_5011982824" description="Phospholipase/carboxylesterase/thioesterase domain-containing protein" evidence="2">
    <location>
        <begin position="27"/>
        <end position="413"/>
    </location>
</feature>
<organism evidence="4 5">
    <name type="scientific">Symbiodinium microadriaticum</name>
    <name type="common">Dinoflagellate</name>
    <name type="synonym">Zooxanthella microadriatica</name>
    <dbReference type="NCBI Taxonomy" id="2951"/>
    <lineage>
        <taxon>Eukaryota</taxon>
        <taxon>Sar</taxon>
        <taxon>Alveolata</taxon>
        <taxon>Dinophyceae</taxon>
        <taxon>Suessiales</taxon>
        <taxon>Symbiodiniaceae</taxon>
        <taxon>Symbiodinium</taxon>
    </lineage>
</organism>
<accession>A0A1Q9D336</accession>
<evidence type="ECO:0000259" key="3">
    <source>
        <dbReference type="Pfam" id="PF02230"/>
    </source>
</evidence>
<keyword evidence="1" id="KW-0472">Membrane</keyword>
<keyword evidence="1" id="KW-0812">Transmembrane</keyword>
<dbReference type="Gene3D" id="3.40.50.1820">
    <property type="entry name" value="alpha/beta hydrolase"/>
    <property type="match status" value="1"/>
</dbReference>
<dbReference type="InterPro" id="IPR003140">
    <property type="entry name" value="PLipase/COase/thioEstase"/>
</dbReference>
<dbReference type="Proteomes" id="UP000186817">
    <property type="component" value="Unassembled WGS sequence"/>
</dbReference>
<dbReference type="OrthoDB" id="439678at2759"/>
<dbReference type="EMBL" id="LSRX01000753">
    <property type="protein sequence ID" value="OLP89583.1"/>
    <property type="molecule type" value="Genomic_DNA"/>
</dbReference>
<evidence type="ECO:0000313" key="5">
    <source>
        <dbReference type="Proteomes" id="UP000186817"/>
    </source>
</evidence>
<sequence length="413" mass="44399">MATCRSYAARFLAAVVDCVIVHACTGLQESVPPYPNFPCPSPVLSIKTTPSQAGGKNSIKKLKELFAASMALAPPSLPVLCLWQPVASPCGVFTEISEIRALLAGASPWFSGLLGLIAYQRFRQRAARCRARAGHDDIPTCQAGGRRQAAASIAFGAAAPPYPATAESQSRQGQLVTVRDPETYSALAYSPRDVKGPLPLLVVLPGAGRNDKDATDLANIRGEHGGLAPSLIAEGIAPADLTENFAVLAPYAAGKKSFYEEPRKKMLQFIAWACSDAGRAAGVPAVDLKRLFLFGFSDGATEVMELASTRRFAGCVVAAYGFTGELPRLALERLKDIPVWVFHSADDVIFPVSCSDKLVKRLKETNSRDVVRYTRYNQDQEGFTGSVRGHSTGITASRQPDLYRWLLQLGPLD</sequence>
<dbReference type="Pfam" id="PF02230">
    <property type="entry name" value="Abhydrolase_2"/>
    <property type="match status" value="1"/>
</dbReference>
<protein>
    <recommendedName>
        <fullName evidence="3">Phospholipase/carboxylesterase/thioesterase domain-containing protein</fullName>
    </recommendedName>
</protein>
<comment type="caution">
    <text evidence="4">The sequence shown here is derived from an EMBL/GenBank/DDBJ whole genome shotgun (WGS) entry which is preliminary data.</text>
</comment>
<dbReference type="InterPro" id="IPR029058">
    <property type="entry name" value="AB_hydrolase_fold"/>
</dbReference>
<proteinExistence type="predicted"/>
<dbReference type="SUPFAM" id="SSF53474">
    <property type="entry name" value="alpha/beta-Hydrolases"/>
    <property type="match status" value="1"/>
</dbReference>
<feature type="transmembrane region" description="Helical" evidence="1">
    <location>
        <begin position="99"/>
        <end position="119"/>
    </location>
</feature>
<evidence type="ECO:0000256" key="2">
    <source>
        <dbReference type="SAM" id="SignalP"/>
    </source>
</evidence>
<gene>
    <name evidence="4" type="ORF">AK812_SmicGene28945</name>
</gene>
<feature type="domain" description="Phospholipase/carboxylesterase/thioesterase" evidence="3">
    <location>
        <begin position="286"/>
        <end position="369"/>
    </location>
</feature>
<name>A0A1Q9D336_SYMMI</name>